<dbReference type="EMBL" id="ATAM02000007">
    <property type="protein sequence ID" value="KAL0247053.1"/>
    <property type="molecule type" value="Genomic_DNA"/>
</dbReference>
<feature type="region of interest" description="Disordered" evidence="7">
    <location>
        <begin position="553"/>
        <end position="686"/>
    </location>
</feature>
<feature type="compositionally biased region" description="Low complexity" evidence="7">
    <location>
        <begin position="475"/>
        <end position="490"/>
    </location>
</feature>
<evidence type="ECO:0000256" key="2">
    <source>
        <dbReference type="ARBA" id="ARBA00022741"/>
    </source>
</evidence>
<feature type="region of interest" description="Disordered" evidence="7">
    <location>
        <begin position="358"/>
        <end position="397"/>
    </location>
</feature>
<feature type="compositionally biased region" description="Polar residues" evidence="7">
    <location>
        <begin position="602"/>
        <end position="612"/>
    </location>
</feature>
<gene>
    <name evidence="9" type="ORF">I308_104087</name>
</gene>
<comment type="similarity">
    <text evidence="5">Belongs to the protein kinase superfamily. Ser/Thr protein kinase family. GCN2 subfamily.</text>
</comment>
<dbReference type="Pfam" id="PF00069">
    <property type="entry name" value="Pkinase"/>
    <property type="match status" value="1"/>
</dbReference>
<feature type="region of interest" description="Disordered" evidence="7">
    <location>
        <begin position="757"/>
        <end position="784"/>
    </location>
</feature>
<dbReference type="InterPro" id="IPR050339">
    <property type="entry name" value="CC_SR_Kinase"/>
</dbReference>
<keyword evidence="2 6" id="KW-0547">Nucleotide-binding</keyword>
<evidence type="ECO:0000313" key="9">
    <source>
        <dbReference type="EMBL" id="KAL0247053.1"/>
    </source>
</evidence>
<dbReference type="PROSITE" id="PS50011">
    <property type="entry name" value="PROTEIN_KINASE_DOM"/>
    <property type="match status" value="1"/>
</dbReference>
<dbReference type="PROSITE" id="PS00108">
    <property type="entry name" value="PROTEIN_KINASE_ST"/>
    <property type="match status" value="1"/>
</dbReference>
<evidence type="ECO:0000256" key="1">
    <source>
        <dbReference type="ARBA" id="ARBA00022679"/>
    </source>
</evidence>
<dbReference type="PROSITE" id="PS00107">
    <property type="entry name" value="PROTEIN_KINASE_ATP"/>
    <property type="match status" value="1"/>
</dbReference>
<reference evidence="9 10" key="2">
    <citation type="submission" date="2024-01" db="EMBL/GenBank/DDBJ databases">
        <title>Comparative genomics of Cryptococcus and Kwoniella reveals pathogenesis evolution and contrasting modes of karyotype evolution via chromosome fusion or intercentromeric recombination.</title>
        <authorList>
            <person name="Coelho M.A."/>
            <person name="David-Palma M."/>
            <person name="Shea T."/>
            <person name="Bowers K."/>
            <person name="Mcginley-Smith S."/>
            <person name="Mohammad A.W."/>
            <person name="Gnirke A."/>
            <person name="Yurkov A.M."/>
            <person name="Nowrousian M."/>
            <person name="Sun S."/>
            <person name="Cuomo C.A."/>
            <person name="Heitman J."/>
        </authorList>
    </citation>
    <scope>NUCLEOTIDE SEQUENCE [LARGE SCALE GENOMIC DNA]</scope>
    <source>
        <strain evidence="9 10">IND107</strain>
    </source>
</reference>
<keyword evidence="10" id="KW-1185">Reference proteome</keyword>
<feature type="compositionally biased region" description="Low complexity" evidence="7">
    <location>
        <begin position="1"/>
        <end position="15"/>
    </location>
</feature>
<dbReference type="SMART" id="SM00220">
    <property type="entry name" value="S_TKc"/>
    <property type="match status" value="1"/>
</dbReference>
<accession>A0ABR3BQW4</accession>
<dbReference type="Gene3D" id="3.30.200.20">
    <property type="entry name" value="Phosphorylase Kinase, domain 1"/>
    <property type="match status" value="1"/>
</dbReference>
<evidence type="ECO:0000313" key="10">
    <source>
        <dbReference type="Proteomes" id="UP000054399"/>
    </source>
</evidence>
<keyword evidence="1" id="KW-0808">Transferase</keyword>
<evidence type="ECO:0000256" key="5">
    <source>
        <dbReference type="ARBA" id="ARBA00037982"/>
    </source>
</evidence>
<proteinExistence type="inferred from homology"/>
<feature type="compositionally biased region" description="Polar residues" evidence="7">
    <location>
        <begin position="430"/>
        <end position="441"/>
    </location>
</feature>
<dbReference type="InterPro" id="IPR000719">
    <property type="entry name" value="Prot_kinase_dom"/>
</dbReference>
<evidence type="ECO:0000256" key="6">
    <source>
        <dbReference type="PROSITE-ProRule" id="PRU10141"/>
    </source>
</evidence>
<dbReference type="Gene3D" id="1.10.510.10">
    <property type="entry name" value="Transferase(Phosphotransferase) domain 1"/>
    <property type="match status" value="1"/>
</dbReference>
<evidence type="ECO:0000256" key="7">
    <source>
        <dbReference type="SAM" id="MobiDB-lite"/>
    </source>
</evidence>
<dbReference type="RefSeq" id="XP_066613014.1">
    <property type="nucleotide sequence ID" value="XM_066758566.1"/>
</dbReference>
<reference evidence="10" key="1">
    <citation type="submission" date="2015-01" db="EMBL/GenBank/DDBJ databases">
        <title>The Genome Sequence of Cryptococcus gattii MMRL2647.</title>
        <authorList>
            <consortium name="The Broad Institute Genomics Platform"/>
            <person name="Cuomo C."/>
            <person name="Litvintseva A."/>
            <person name="Chen Y."/>
            <person name="Heitman J."/>
            <person name="Sun S."/>
            <person name="Springer D."/>
            <person name="Dromer F."/>
            <person name="Young S."/>
            <person name="Zeng Q."/>
            <person name="Gargeya S."/>
            <person name="Abouelleil A."/>
            <person name="Alvarado L."/>
            <person name="Chapman S.B."/>
            <person name="Gainer-Dewar J."/>
            <person name="Goldberg J."/>
            <person name="Griggs A."/>
            <person name="Gujja S."/>
            <person name="Hansen M."/>
            <person name="Howarth C."/>
            <person name="Imamovic A."/>
            <person name="Larimer J."/>
            <person name="Murphy C."/>
            <person name="Naylor J."/>
            <person name="Pearson M."/>
            <person name="Priest M."/>
            <person name="Roberts A."/>
            <person name="Saif S."/>
            <person name="Shea T."/>
            <person name="Sykes S."/>
            <person name="Wortman J."/>
            <person name="Nusbaum C."/>
            <person name="Birren B."/>
        </authorList>
    </citation>
    <scope>NUCLEOTIDE SEQUENCE [LARGE SCALE GENOMIC DNA]</scope>
    <source>
        <strain evidence="10">IND107</strain>
    </source>
</reference>
<dbReference type="Proteomes" id="UP000054399">
    <property type="component" value="Unassembled WGS sequence"/>
</dbReference>
<feature type="compositionally biased region" description="Pro residues" evidence="7">
    <location>
        <begin position="621"/>
        <end position="633"/>
    </location>
</feature>
<organism evidence="9 10">
    <name type="scientific">Cryptococcus tetragattii IND107</name>
    <dbReference type="NCBI Taxonomy" id="1296105"/>
    <lineage>
        <taxon>Eukaryota</taxon>
        <taxon>Fungi</taxon>
        <taxon>Dikarya</taxon>
        <taxon>Basidiomycota</taxon>
        <taxon>Agaricomycotina</taxon>
        <taxon>Tremellomycetes</taxon>
        <taxon>Tremellales</taxon>
        <taxon>Cryptococcaceae</taxon>
        <taxon>Cryptococcus</taxon>
        <taxon>Cryptococcus gattii species complex</taxon>
    </lineage>
</organism>
<evidence type="ECO:0000256" key="4">
    <source>
        <dbReference type="ARBA" id="ARBA00022840"/>
    </source>
</evidence>
<dbReference type="InterPro" id="IPR017441">
    <property type="entry name" value="Protein_kinase_ATP_BS"/>
</dbReference>
<keyword evidence="3" id="KW-0418">Kinase</keyword>
<feature type="region of interest" description="Disordered" evidence="7">
    <location>
        <begin position="1"/>
        <end position="316"/>
    </location>
</feature>
<dbReference type="InterPro" id="IPR011009">
    <property type="entry name" value="Kinase-like_dom_sf"/>
</dbReference>
<feature type="domain" description="Protein kinase" evidence="8">
    <location>
        <begin position="791"/>
        <end position="1069"/>
    </location>
</feature>
<name>A0ABR3BQW4_9TREE</name>
<protein>
    <recommendedName>
        <fullName evidence="8">Protein kinase domain-containing protein</fullName>
    </recommendedName>
</protein>
<feature type="compositionally biased region" description="Low complexity" evidence="7">
    <location>
        <begin position="77"/>
        <end position="86"/>
    </location>
</feature>
<feature type="compositionally biased region" description="Low complexity" evidence="7">
    <location>
        <begin position="152"/>
        <end position="168"/>
    </location>
</feature>
<dbReference type="PANTHER" id="PTHR11042:SF189">
    <property type="entry name" value="PROTEIN KINASE DOMAIN-CONTAINING PROTEIN"/>
    <property type="match status" value="1"/>
</dbReference>
<comment type="caution">
    <text evidence="9">The sequence shown here is derived from an EMBL/GenBank/DDBJ whole genome shotgun (WGS) entry which is preliminary data.</text>
</comment>
<feature type="region of interest" description="Disordered" evidence="7">
    <location>
        <begin position="423"/>
        <end position="446"/>
    </location>
</feature>
<sequence length="1114" mass="118472">MTSKSSTSQQTSGSSFRLPRAKGLNKPTTWFGAQSFGKSSASSSSSSTNTSSSAEGSSSASGGPVAQSPIPNPFTVSSFKSPFPSSKGKHKLSPSPSPRHRDEDFVMISPVRTDSSPLAGAGAKQPIFPPTSPTPSRLASLKPHPMTRETSHQSSSSTPETPEESPTPACGMSSATARLRLVDDSPIRRVPGQSRSLRPGAVGLNHADRDESRRNLFLSTNHSKSKMASPLKSSHTEISDAEFSPNLPPTALLGNGSPAPPPQPLFPSSRSLKSQDAMNPAPLFGDGSKISKLSTSHPRRARAGSIAGTGERPPTLAQTSGLIQKKAISLDHIHSTSTDGDALFGSNSHINTHVRKTRPASTFGNSSLEGKASGGSHEGRAHKRINSTDRPTTPMSRSFGAKSLALSSAQHLGPLPDFSYSNSSLSSLSTANLTPPATTFSPAEPPIFENVKPLQEVFEQQEERSVMHKYKPRDSGISMGDGSSSSRPTSLVVPPSVMKPGDGHSQQSTVPKRPSSMGDETPGVGPMMESGWPGNPSSAFGFLGESGVGLGIGAHSPADAKPAMPGTPVKKQAFKGGMGHSASQPTLSSGSFNGDVEMSGPLENSNKTNLPPQFQPKPKGNIPPPSTKKPPPSVMKRRPGTAELPRLTFTTSSSPMATEDEQSPTIRNSGSTGQKLKPLTLVGKPGGTTDRLCVPVCESEEEDGTPTKSEEAKDALAAVRNNMVTPTPSPKVTLGKALPSSSYNVNLMARMSLPAMPPRKPNPSRTLNHRQSHPATGVNQSEEEDAFESKFITLDILGKGAFSTVVKVQERNGDGLWAVKKARGVFDGARDRLRHLEEVDILRLLSRKPSPHVIKFQDAWEQNRQLYIQTELALGSLAFFLEEYGRVVERLDEGRVWKCIRELSDGIHHIHSNGVIHFDIKPANILISSTGSLKIGDFGLATRWPRVEPVEILKGAGLGMGSGNIAMLGTGKEKLEREGDRVYMAPEMLRGVFVRAADIFSFGLVVLEIATNICVPDGGAPWHALRENDFSVVDLSPLSPTLCDLITSCMAADPALRPVIENVVSHPVVQHARKGKDALAPEDKSWLMDVLAGGEFSTPMVQSAHGDEDVEMGE</sequence>
<feature type="compositionally biased region" description="Polar residues" evidence="7">
    <location>
        <begin position="663"/>
        <end position="674"/>
    </location>
</feature>
<dbReference type="SUPFAM" id="SSF56112">
    <property type="entry name" value="Protein kinase-like (PK-like)"/>
    <property type="match status" value="1"/>
</dbReference>
<evidence type="ECO:0000256" key="3">
    <source>
        <dbReference type="ARBA" id="ARBA00022777"/>
    </source>
</evidence>
<feature type="compositionally biased region" description="Low complexity" evidence="7">
    <location>
        <begin position="32"/>
        <end position="68"/>
    </location>
</feature>
<feature type="region of interest" description="Disordered" evidence="7">
    <location>
        <begin position="460"/>
        <end position="539"/>
    </location>
</feature>
<dbReference type="InterPro" id="IPR008271">
    <property type="entry name" value="Ser/Thr_kinase_AS"/>
</dbReference>
<dbReference type="GeneID" id="91990943"/>
<keyword evidence="4 6" id="KW-0067">ATP-binding</keyword>
<evidence type="ECO:0000259" key="8">
    <source>
        <dbReference type="PROSITE" id="PS50011"/>
    </source>
</evidence>
<dbReference type="PANTHER" id="PTHR11042">
    <property type="entry name" value="EUKARYOTIC TRANSLATION INITIATION FACTOR 2-ALPHA KINASE EIF2-ALPHA KINASE -RELATED"/>
    <property type="match status" value="1"/>
</dbReference>
<feature type="binding site" evidence="6">
    <location>
        <position position="821"/>
    </location>
    <ligand>
        <name>ATP</name>
        <dbReference type="ChEBI" id="CHEBI:30616"/>
    </ligand>
</feature>
<feature type="compositionally biased region" description="Polar residues" evidence="7">
    <location>
        <begin position="359"/>
        <end position="368"/>
    </location>
</feature>
<feature type="compositionally biased region" description="Polar residues" evidence="7">
    <location>
        <begin position="581"/>
        <end position="592"/>
    </location>
</feature>